<dbReference type="Gene3D" id="2.30.110.10">
    <property type="entry name" value="Electron Transport, Fmn-binding Protein, Chain A"/>
    <property type="match status" value="1"/>
</dbReference>
<organism evidence="1 2">
    <name type="scientific">Dactylonectria estremocensis</name>
    <dbReference type="NCBI Taxonomy" id="1079267"/>
    <lineage>
        <taxon>Eukaryota</taxon>
        <taxon>Fungi</taxon>
        <taxon>Dikarya</taxon>
        <taxon>Ascomycota</taxon>
        <taxon>Pezizomycotina</taxon>
        <taxon>Sordariomycetes</taxon>
        <taxon>Hypocreomycetidae</taxon>
        <taxon>Hypocreales</taxon>
        <taxon>Nectriaceae</taxon>
        <taxon>Dactylonectria</taxon>
    </lineage>
</organism>
<keyword evidence="2" id="KW-1185">Reference proteome</keyword>
<dbReference type="EMBL" id="JAGMUU010000026">
    <property type="protein sequence ID" value="KAH7122051.1"/>
    <property type="molecule type" value="Genomic_DNA"/>
</dbReference>
<dbReference type="InterPro" id="IPR012349">
    <property type="entry name" value="Split_barrel_FMN-bd"/>
</dbReference>
<dbReference type="PANTHER" id="PTHR34071">
    <property type="entry name" value="5-NITROIMIDAZOLE ANTIBIOTICS RESISTANCE PROTEIN, NIMA-FAMILY-RELATED PROTEIN-RELATED"/>
    <property type="match status" value="1"/>
</dbReference>
<dbReference type="PANTHER" id="PTHR34071:SF2">
    <property type="entry name" value="FLAVIN-NUCLEOTIDE-BINDING PROTEIN"/>
    <property type="match status" value="1"/>
</dbReference>
<proteinExistence type="predicted"/>
<name>A0A9P9DP29_9HYPO</name>
<comment type="caution">
    <text evidence="1">The sequence shown here is derived from an EMBL/GenBank/DDBJ whole genome shotgun (WGS) entry which is preliminary data.</text>
</comment>
<dbReference type="Pfam" id="PF12900">
    <property type="entry name" value="Pyridox_ox_2"/>
    <property type="match status" value="1"/>
</dbReference>
<dbReference type="SUPFAM" id="SSF50475">
    <property type="entry name" value="FMN-binding split barrel"/>
    <property type="match status" value="1"/>
</dbReference>
<dbReference type="Proteomes" id="UP000717696">
    <property type="component" value="Unassembled WGS sequence"/>
</dbReference>
<dbReference type="AlphaFoldDB" id="A0A9P9DP29"/>
<evidence type="ECO:0000313" key="1">
    <source>
        <dbReference type="EMBL" id="KAH7122051.1"/>
    </source>
</evidence>
<gene>
    <name evidence="1" type="ORF">B0J13DRAFT_566884</name>
</gene>
<accession>A0A9P9DP29</accession>
<dbReference type="InterPro" id="IPR024747">
    <property type="entry name" value="Pyridox_Oxase-rel"/>
</dbReference>
<sequence>MGVRNLEYPKEATNTVKRYNAHAVYALETIHRIVNSSQILHVSFNTTSQPFPVTLPMIGQMGSFDRPSADLGDPLELYLHGYVSSRLMNTCQNSNSGDSNPGEPSRMPVCIAASHVDGLVLTLTSYSHNYNYRSTVLFGYATHVKDEEEKLYAMELITNSVVPDRWRHTRLPPTKAEIQSTGILKVRIASGSAKISAGQASDDKTDMANETMLDSTWTGVLPLYQTMGTPVPSSYNRMDVPGYISEFANDFNADNTELSLGAAKGERRAL</sequence>
<evidence type="ECO:0008006" key="3">
    <source>
        <dbReference type="Google" id="ProtNLM"/>
    </source>
</evidence>
<evidence type="ECO:0000313" key="2">
    <source>
        <dbReference type="Proteomes" id="UP000717696"/>
    </source>
</evidence>
<protein>
    <recommendedName>
        <fullName evidence="3">Flavin-nucleotide-binding protein</fullName>
    </recommendedName>
</protein>
<dbReference type="OrthoDB" id="444432at2759"/>
<reference evidence="1" key="1">
    <citation type="journal article" date="2021" name="Nat. Commun.">
        <title>Genetic determinants of endophytism in the Arabidopsis root mycobiome.</title>
        <authorList>
            <person name="Mesny F."/>
            <person name="Miyauchi S."/>
            <person name="Thiergart T."/>
            <person name="Pickel B."/>
            <person name="Atanasova L."/>
            <person name="Karlsson M."/>
            <person name="Huettel B."/>
            <person name="Barry K.W."/>
            <person name="Haridas S."/>
            <person name="Chen C."/>
            <person name="Bauer D."/>
            <person name="Andreopoulos W."/>
            <person name="Pangilinan J."/>
            <person name="LaButti K."/>
            <person name="Riley R."/>
            <person name="Lipzen A."/>
            <person name="Clum A."/>
            <person name="Drula E."/>
            <person name="Henrissat B."/>
            <person name="Kohler A."/>
            <person name="Grigoriev I.V."/>
            <person name="Martin F.M."/>
            <person name="Hacquard S."/>
        </authorList>
    </citation>
    <scope>NUCLEOTIDE SEQUENCE</scope>
    <source>
        <strain evidence="1">MPI-CAGE-AT-0021</strain>
    </source>
</reference>